<dbReference type="SUPFAM" id="SSF56399">
    <property type="entry name" value="ADP-ribosylation"/>
    <property type="match status" value="1"/>
</dbReference>
<dbReference type="Pfam" id="PF00644">
    <property type="entry name" value="PARP"/>
    <property type="match status" value="1"/>
</dbReference>
<proteinExistence type="predicted"/>
<name>A0ABN9QEM5_9DINO</name>
<evidence type="ECO:0000256" key="1">
    <source>
        <dbReference type="RuleBase" id="RU362114"/>
    </source>
</evidence>
<dbReference type="Proteomes" id="UP001189429">
    <property type="component" value="Unassembled WGS sequence"/>
</dbReference>
<dbReference type="PANTHER" id="PTHR45740:SF2">
    <property type="entry name" value="POLY [ADP-RIBOSE] POLYMERASE"/>
    <property type="match status" value="1"/>
</dbReference>
<dbReference type="InterPro" id="IPR012317">
    <property type="entry name" value="Poly(ADP-ribose)pol_cat_dom"/>
</dbReference>
<feature type="domain" description="PARP catalytic" evidence="3">
    <location>
        <begin position="25"/>
        <end position="300"/>
    </location>
</feature>
<dbReference type="EC" id="2.4.2.-" evidence="1"/>
<dbReference type="EMBL" id="CAUYUJ010003224">
    <property type="protein sequence ID" value="CAK0804395.1"/>
    <property type="molecule type" value="Genomic_DNA"/>
</dbReference>
<evidence type="ECO:0000313" key="4">
    <source>
        <dbReference type="EMBL" id="CAK0804395.1"/>
    </source>
</evidence>
<evidence type="ECO:0000259" key="3">
    <source>
        <dbReference type="PROSITE" id="PS51059"/>
    </source>
</evidence>
<comment type="caution">
    <text evidence="4">The sequence shown here is derived from an EMBL/GenBank/DDBJ whole genome shotgun (WGS) entry which is preliminary data.</text>
</comment>
<accession>A0ABN9QEM5</accession>
<keyword evidence="1" id="KW-0520">NAD</keyword>
<gene>
    <name evidence="4" type="ORF">PCOR1329_LOCUS11211</name>
</gene>
<evidence type="ECO:0000313" key="5">
    <source>
        <dbReference type="Proteomes" id="UP001189429"/>
    </source>
</evidence>
<feature type="compositionally biased region" description="Low complexity" evidence="2">
    <location>
        <begin position="317"/>
        <end position="334"/>
    </location>
</feature>
<evidence type="ECO:0000256" key="2">
    <source>
        <dbReference type="SAM" id="MobiDB-lite"/>
    </source>
</evidence>
<dbReference type="PANTHER" id="PTHR45740">
    <property type="entry name" value="POLY [ADP-RIBOSE] POLYMERASE"/>
    <property type="match status" value="1"/>
</dbReference>
<feature type="region of interest" description="Disordered" evidence="2">
    <location>
        <begin position="308"/>
        <end position="363"/>
    </location>
</feature>
<sequence length="373" mass="41619">MGCTHSIRRLQGELHNHHHVQGERHLIIRKGMLLRMIRFIITGAEDTPELVPHIQSLLDATMIPSPTQKNSRLPIRLCAKKVLRNTNGRIYAKYSAFREQLRRKRGACTPVRVATHELAARMQCFRARAHGGRETSRELETDVNEAYLWHGTKYEAVEHIFSEDFHMGKKTFGFFGAGLYFADSCAKADEYSTPHEHMAGWYKTTTHNLEVGQSVCVMLLCRVILGEVDRESKAGDYRALVGSPTSHKYDSLFGERDGHRREVILYHESAVFPEFCVLYTREYQHDSSVSFEASLARTRSLILGEQALREPPPAAPPGSEHAAAAPVEAPLARVPGEESARRLAPAAGQGRPPPLEPPCAPQGGCLPPCCPRG</sequence>
<keyword evidence="1" id="KW-0808">Transferase</keyword>
<dbReference type="Gene3D" id="3.90.228.10">
    <property type="match status" value="1"/>
</dbReference>
<protein>
    <recommendedName>
        <fullName evidence="1">Poly [ADP-ribose] polymerase</fullName>
        <shortName evidence="1">PARP</shortName>
        <ecNumber evidence="1">2.4.2.-</ecNumber>
    </recommendedName>
</protein>
<dbReference type="PROSITE" id="PS51059">
    <property type="entry name" value="PARP_CATALYTIC"/>
    <property type="match status" value="1"/>
</dbReference>
<keyword evidence="1" id="KW-0328">Glycosyltransferase</keyword>
<reference evidence="4" key="1">
    <citation type="submission" date="2023-10" db="EMBL/GenBank/DDBJ databases">
        <authorList>
            <person name="Chen Y."/>
            <person name="Shah S."/>
            <person name="Dougan E. K."/>
            <person name="Thang M."/>
            <person name="Chan C."/>
        </authorList>
    </citation>
    <scope>NUCLEOTIDE SEQUENCE [LARGE SCALE GENOMIC DNA]</scope>
</reference>
<organism evidence="4 5">
    <name type="scientific">Prorocentrum cordatum</name>
    <dbReference type="NCBI Taxonomy" id="2364126"/>
    <lineage>
        <taxon>Eukaryota</taxon>
        <taxon>Sar</taxon>
        <taxon>Alveolata</taxon>
        <taxon>Dinophyceae</taxon>
        <taxon>Prorocentrales</taxon>
        <taxon>Prorocentraceae</taxon>
        <taxon>Prorocentrum</taxon>
    </lineage>
</organism>
<keyword evidence="5" id="KW-1185">Reference proteome</keyword>
<feature type="compositionally biased region" description="Pro residues" evidence="2">
    <location>
        <begin position="351"/>
        <end position="360"/>
    </location>
</feature>
<dbReference type="InterPro" id="IPR051712">
    <property type="entry name" value="ARTD-AVP"/>
</dbReference>